<evidence type="ECO:0000256" key="4">
    <source>
        <dbReference type="ARBA" id="ARBA00022759"/>
    </source>
</evidence>
<reference evidence="7 8" key="1">
    <citation type="submission" date="2024-09" db="EMBL/GenBank/DDBJ databases">
        <authorList>
            <person name="Sun Q."/>
            <person name="Mori K."/>
        </authorList>
    </citation>
    <scope>NUCLEOTIDE SEQUENCE [LARGE SCALE GENOMIC DNA]</scope>
    <source>
        <strain evidence="7 8">JCM 4362</strain>
    </source>
</reference>
<evidence type="ECO:0000256" key="1">
    <source>
        <dbReference type="ARBA" id="ARBA00004496"/>
    </source>
</evidence>
<dbReference type="PANTHER" id="PTHR28511">
    <property type="entry name" value="ENDONUCLEASE V"/>
    <property type="match status" value="1"/>
</dbReference>
<accession>A0ABV5PKX7</accession>
<comment type="similarity">
    <text evidence="6">Belongs to the endonuclease V family.</text>
</comment>
<keyword evidence="6" id="KW-0227">DNA damage</keyword>
<name>A0ABV5PKX7_STRCM</name>
<proteinExistence type="inferred from homology"/>
<sequence>MNQHSTPPDEATARSLQDTLRTRVVLDETGPAPGTGHVTGVDVAYDDERDIVVAAAVVLDAATLTVVEEATATGRVTFPYVPGLLAFREIPTVLAALERLTADPGLVVCDGYGLAHPRRFGLASHLGVLTGLPTLGVAKNPFTFHHEPPGPARGDFSPLFDADDGTEVGRALRTQPGVKPVFVSVGHRISLDNACAHTLWLAASYRQPETTRHADSLCRRALSEATGV</sequence>
<keyword evidence="6" id="KW-0479">Metal-binding</keyword>
<dbReference type="CDD" id="cd06559">
    <property type="entry name" value="Endonuclease_V"/>
    <property type="match status" value="1"/>
</dbReference>
<keyword evidence="3 6" id="KW-0540">Nuclease</keyword>
<evidence type="ECO:0000313" key="7">
    <source>
        <dbReference type="EMBL" id="MFB9523877.1"/>
    </source>
</evidence>
<dbReference type="RefSeq" id="WP_345218609.1">
    <property type="nucleotide sequence ID" value="NZ_BAAAXE010000001.1"/>
</dbReference>
<keyword evidence="6" id="KW-0234">DNA repair</keyword>
<evidence type="ECO:0000256" key="2">
    <source>
        <dbReference type="ARBA" id="ARBA00022490"/>
    </source>
</evidence>
<comment type="caution">
    <text evidence="7">The sequence shown here is derived from an EMBL/GenBank/DDBJ whole genome shotgun (WGS) entry which is preliminary data.</text>
</comment>
<feature type="binding site" evidence="6">
    <location>
        <position position="110"/>
    </location>
    <ligand>
        <name>Mg(2+)</name>
        <dbReference type="ChEBI" id="CHEBI:18420"/>
    </ligand>
</feature>
<evidence type="ECO:0000256" key="6">
    <source>
        <dbReference type="HAMAP-Rule" id="MF_00801"/>
    </source>
</evidence>
<evidence type="ECO:0000313" key="8">
    <source>
        <dbReference type="Proteomes" id="UP001589718"/>
    </source>
</evidence>
<keyword evidence="4 6" id="KW-0255">Endonuclease</keyword>
<gene>
    <name evidence="6" type="primary">nfi</name>
    <name evidence="7" type="ORF">ACFFTU_28430</name>
</gene>
<comment type="function">
    <text evidence="6">DNA repair enzyme involved in the repair of deaminated bases. Selectively cleaves double-stranded DNA at the second phosphodiester bond 3' to a deoxyinosine leaving behind the intact lesion on the nicked DNA.</text>
</comment>
<keyword evidence="2 6" id="KW-0963">Cytoplasm</keyword>
<dbReference type="GO" id="GO:0004519">
    <property type="term" value="F:endonuclease activity"/>
    <property type="evidence" value="ECO:0007669"/>
    <property type="project" value="UniProtKB-KW"/>
</dbReference>
<keyword evidence="6" id="KW-0460">Magnesium</keyword>
<dbReference type="InterPro" id="IPR007581">
    <property type="entry name" value="Endonuclease-V"/>
</dbReference>
<evidence type="ECO:0000256" key="3">
    <source>
        <dbReference type="ARBA" id="ARBA00022722"/>
    </source>
</evidence>
<dbReference type="Pfam" id="PF04493">
    <property type="entry name" value="Endonuclease_5"/>
    <property type="match status" value="1"/>
</dbReference>
<dbReference type="EMBL" id="JBHMCR010000019">
    <property type="protein sequence ID" value="MFB9523877.1"/>
    <property type="molecule type" value="Genomic_DNA"/>
</dbReference>
<organism evidence="7 8">
    <name type="scientific">Streptomyces cremeus</name>
    <dbReference type="NCBI Taxonomy" id="66881"/>
    <lineage>
        <taxon>Bacteria</taxon>
        <taxon>Bacillati</taxon>
        <taxon>Actinomycetota</taxon>
        <taxon>Actinomycetes</taxon>
        <taxon>Kitasatosporales</taxon>
        <taxon>Streptomycetaceae</taxon>
        <taxon>Streptomyces</taxon>
    </lineage>
</organism>
<dbReference type="PANTHER" id="PTHR28511:SF1">
    <property type="entry name" value="ENDONUCLEASE V"/>
    <property type="match status" value="1"/>
</dbReference>
<dbReference type="HAMAP" id="MF_00801">
    <property type="entry name" value="Endonuclease_5"/>
    <property type="match status" value="1"/>
</dbReference>
<protein>
    <recommendedName>
        <fullName evidence="6">Endonuclease V</fullName>
        <ecNumber evidence="6">3.1.21.7</ecNumber>
    </recommendedName>
    <alternativeName>
        <fullName evidence="6">Deoxyinosine 3'endonuclease</fullName>
    </alternativeName>
    <alternativeName>
        <fullName evidence="6">Deoxyribonuclease V</fullName>
        <shortName evidence="6">DNase V</shortName>
    </alternativeName>
</protein>
<keyword evidence="5 6" id="KW-0378">Hydrolase</keyword>
<comment type="subcellular location">
    <subcellularLocation>
        <location evidence="1 6">Cytoplasm</location>
    </subcellularLocation>
</comment>
<comment type="catalytic activity">
    <reaction evidence="6">
        <text>Endonucleolytic cleavage at apurinic or apyrimidinic sites to products with a 5'-phosphate.</text>
        <dbReference type="EC" id="3.1.21.7"/>
    </reaction>
</comment>
<feature type="site" description="Interaction with target DNA" evidence="6">
    <location>
        <position position="80"/>
    </location>
</feature>
<keyword evidence="8" id="KW-1185">Reference proteome</keyword>
<comment type="cofactor">
    <cofactor evidence="6">
        <name>Mg(2+)</name>
        <dbReference type="ChEBI" id="CHEBI:18420"/>
    </cofactor>
</comment>
<evidence type="ECO:0000256" key="5">
    <source>
        <dbReference type="ARBA" id="ARBA00022801"/>
    </source>
</evidence>
<dbReference type="Proteomes" id="UP001589718">
    <property type="component" value="Unassembled WGS sequence"/>
</dbReference>
<feature type="binding site" evidence="6">
    <location>
        <position position="42"/>
    </location>
    <ligand>
        <name>Mg(2+)</name>
        <dbReference type="ChEBI" id="CHEBI:18420"/>
    </ligand>
</feature>
<dbReference type="Gene3D" id="3.30.2170.10">
    <property type="entry name" value="archaeoglobus fulgidus dsm 4304 superfamily"/>
    <property type="match status" value="1"/>
</dbReference>
<dbReference type="EC" id="3.1.21.7" evidence="6"/>